<evidence type="ECO:0000313" key="3">
    <source>
        <dbReference type="Proteomes" id="UP001183410"/>
    </source>
</evidence>
<accession>A0ABU2K1G4</accession>
<organism evidence="2 3">
    <name type="scientific">Streptomyces chisholmiae</name>
    <dbReference type="NCBI Taxonomy" id="3075540"/>
    <lineage>
        <taxon>Bacteria</taxon>
        <taxon>Bacillati</taxon>
        <taxon>Actinomycetota</taxon>
        <taxon>Actinomycetes</taxon>
        <taxon>Kitasatosporales</taxon>
        <taxon>Streptomycetaceae</taxon>
        <taxon>Streptomyces</taxon>
    </lineage>
</organism>
<keyword evidence="1" id="KW-0472">Membrane</keyword>
<comment type="caution">
    <text evidence="2">The sequence shown here is derived from an EMBL/GenBank/DDBJ whole genome shotgun (WGS) entry which is preliminary data.</text>
</comment>
<keyword evidence="1" id="KW-0812">Transmembrane</keyword>
<evidence type="ECO:0000313" key="2">
    <source>
        <dbReference type="EMBL" id="MDT0271092.1"/>
    </source>
</evidence>
<name>A0ABU2K1G4_9ACTN</name>
<keyword evidence="3" id="KW-1185">Reference proteome</keyword>
<sequence length="108" mass="11279">VHKRLMLVATISLLQAPIARWFAVLLAPPAPPGGLSLPPPLPLTIPPGIVADLLLVVAIVYDWRTRGRPHPVYLIGGAVVLAFQLTAPIIGGSEAWRGVAAWIGALGG</sequence>
<evidence type="ECO:0000256" key="1">
    <source>
        <dbReference type="SAM" id="Phobius"/>
    </source>
</evidence>
<feature type="transmembrane region" description="Helical" evidence="1">
    <location>
        <begin position="72"/>
        <end position="90"/>
    </location>
</feature>
<reference evidence="3" key="1">
    <citation type="submission" date="2023-07" db="EMBL/GenBank/DDBJ databases">
        <title>30 novel species of actinomycetes from the DSMZ collection.</title>
        <authorList>
            <person name="Nouioui I."/>
        </authorList>
    </citation>
    <scope>NUCLEOTIDE SEQUENCE [LARGE SCALE GENOMIC DNA]</scope>
    <source>
        <strain evidence="3">DSM 44915</strain>
    </source>
</reference>
<dbReference type="Proteomes" id="UP001183410">
    <property type="component" value="Unassembled WGS sequence"/>
</dbReference>
<evidence type="ECO:0008006" key="4">
    <source>
        <dbReference type="Google" id="ProtNLM"/>
    </source>
</evidence>
<feature type="non-terminal residue" evidence="2">
    <location>
        <position position="1"/>
    </location>
</feature>
<dbReference type="EMBL" id="JAVREO010000233">
    <property type="protein sequence ID" value="MDT0271092.1"/>
    <property type="molecule type" value="Genomic_DNA"/>
</dbReference>
<dbReference type="RefSeq" id="WP_311671101.1">
    <property type="nucleotide sequence ID" value="NZ_JAVREO010000233.1"/>
</dbReference>
<gene>
    <name evidence="2" type="ORF">RM844_32965</name>
</gene>
<keyword evidence="1" id="KW-1133">Transmembrane helix</keyword>
<protein>
    <recommendedName>
        <fullName evidence="4">Sensor histidine kinase</fullName>
    </recommendedName>
</protein>
<proteinExistence type="predicted"/>
<feature type="transmembrane region" description="Helical" evidence="1">
    <location>
        <begin position="42"/>
        <end position="60"/>
    </location>
</feature>